<dbReference type="Proteomes" id="UP001151532">
    <property type="component" value="Chromosome 4"/>
</dbReference>
<keyword evidence="5 7" id="KW-1133">Transmembrane helix</keyword>
<accession>A0A9Q0WHV8</accession>
<reference evidence="8" key="1">
    <citation type="submission" date="2022-11" db="EMBL/GenBank/DDBJ databases">
        <authorList>
            <person name="Hyden B.L."/>
            <person name="Feng K."/>
            <person name="Yates T."/>
            <person name="Jawdy S."/>
            <person name="Smart L.B."/>
            <person name="Muchero W."/>
        </authorList>
    </citation>
    <scope>NUCLEOTIDE SEQUENCE</scope>
    <source>
        <tissue evidence="8">Shoot tip</tissue>
    </source>
</reference>
<dbReference type="EMBL" id="JAPFFK010000004">
    <property type="protein sequence ID" value="KAJ6767229.1"/>
    <property type="molecule type" value="Genomic_DNA"/>
</dbReference>
<feature type="transmembrane region" description="Helical" evidence="7">
    <location>
        <begin position="118"/>
        <end position="137"/>
    </location>
</feature>
<dbReference type="GO" id="GO:0005886">
    <property type="term" value="C:plasma membrane"/>
    <property type="evidence" value="ECO:0007669"/>
    <property type="project" value="TreeGrafter"/>
</dbReference>
<evidence type="ECO:0000313" key="9">
    <source>
        <dbReference type="Proteomes" id="UP001151532"/>
    </source>
</evidence>
<comment type="subcellular location">
    <subcellularLocation>
        <location evidence="1">Membrane</location>
        <topology evidence="1">Multi-pass membrane protein</topology>
    </subcellularLocation>
</comment>
<evidence type="ECO:0000256" key="1">
    <source>
        <dbReference type="ARBA" id="ARBA00004141"/>
    </source>
</evidence>
<feature type="transmembrane region" description="Helical" evidence="7">
    <location>
        <begin position="86"/>
        <end position="106"/>
    </location>
</feature>
<evidence type="ECO:0000313" key="8">
    <source>
        <dbReference type="EMBL" id="KAJ6767229.1"/>
    </source>
</evidence>
<organism evidence="8 9">
    <name type="scientific">Salix purpurea</name>
    <name type="common">Purple osier willow</name>
    <dbReference type="NCBI Taxonomy" id="77065"/>
    <lineage>
        <taxon>Eukaryota</taxon>
        <taxon>Viridiplantae</taxon>
        <taxon>Streptophyta</taxon>
        <taxon>Embryophyta</taxon>
        <taxon>Tracheophyta</taxon>
        <taxon>Spermatophyta</taxon>
        <taxon>Magnoliopsida</taxon>
        <taxon>eudicotyledons</taxon>
        <taxon>Gunneridae</taxon>
        <taxon>Pentapetalae</taxon>
        <taxon>rosids</taxon>
        <taxon>fabids</taxon>
        <taxon>Malpighiales</taxon>
        <taxon>Salicaceae</taxon>
        <taxon>Saliceae</taxon>
        <taxon>Salix</taxon>
    </lineage>
</organism>
<evidence type="ECO:0000256" key="2">
    <source>
        <dbReference type="ARBA" id="ARBA00007965"/>
    </source>
</evidence>
<dbReference type="GO" id="GO:0005337">
    <property type="term" value="F:nucleoside transmembrane transporter activity"/>
    <property type="evidence" value="ECO:0007669"/>
    <property type="project" value="InterPro"/>
</dbReference>
<keyword evidence="4 7" id="KW-0812">Transmembrane</keyword>
<evidence type="ECO:0000256" key="6">
    <source>
        <dbReference type="ARBA" id="ARBA00023136"/>
    </source>
</evidence>
<dbReference type="EMBL" id="JAPFFK010000004">
    <property type="protein sequence ID" value="KAJ6767230.1"/>
    <property type="molecule type" value="Genomic_DNA"/>
</dbReference>
<sequence>MKQYSQSEAPRRLEGKHLGMACCWALGLATLVTWNCMLTIEDYYYKLFPNYHPARLLTLIYMPFAVVSMAILTYYESKIDTRKRNLSGLILFFLSSLLLLLSRYIPLVEFLMLKSRKGLMIAVLSRFLLIPAFYFTAKYSDQGWMILLISFLGLTTGYLTVCVVTEAPIGYKGPEQNALGNLLVLCVLCGVFAGVALDWLWLIGKKDF</sequence>
<proteinExistence type="inferred from homology"/>
<feature type="transmembrane region" description="Helical" evidence="7">
    <location>
        <begin position="182"/>
        <end position="203"/>
    </location>
</feature>
<dbReference type="InterPro" id="IPR002259">
    <property type="entry name" value="Eqnu_transpt"/>
</dbReference>
<feature type="transmembrane region" description="Helical" evidence="7">
    <location>
        <begin position="52"/>
        <end position="74"/>
    </location>
</feature>
<keyword evidence="3" id="KW-0813">Transport</keyword>
<dbReference type="OrthoDB" id="1856718at2759"/>
<name>A0A9Q0WHV8_SALPP</name>
<evidence type="ECO:0000256" key="4">
    <source>
        <dbReference type="ARBA" id="ARBA00022692"/>
    </source>
</evidence>
<keyword evidence="6 7" id="KW-0472">Membrane</keyword>
<protein>
    <submittedName>
        <fullName evidence="8">EQUILIBRATIVE NUCLEOTIDE TRANSPORTER 3-RELATED</fullName>
    </submittedName>
</protein>
<evidence type="ECO:0000256" key="3">
    <source>
        <dbReference type="ARBA" id="ARBA00022448"/>
    </source>
</evidence>
<reference evidence="8" key="2">
    <citation type="journal article" date="2023" name="Int. J. Mol. Sci.">
        <title>De Novo Assembly and Annotation of 11 Diverse Shrub Willow (Salix) Genomes Reveals Novel Gene Organization in Sex-Linked Regions.</title>
        <authorList>
            <person name="Hyden B."/>
            <person name="Feng K."/>
            <person name="Yates T.B."/>
            <person name="Jawdy S."/>
            <person name="Cereghino C."/>
            <person name="Smart L.B."/>
            <person name="Muchero W."/>
        </authorList>
    </citation>
    <scope>NUCLEOTIDE SEQUENCE</scope>
    <source>
        <tissue evidence="8">Shoot tip</tissue>
    </source>
</reference>
<dbReference type="AlphaFoldDB" id="A0A9Q0WHV8"/>
<dbReference type="PANTHER" id="PTHR10332:SF90">
    <property type="entry name" value="EQUILIBRATIVE NUCLEOTIDE TRANSPORTER 3-LIKE ISOFORM X1"/>
    <property type="match status" value="1"/>
</dbReference>
<evidence type="ECO:0000256" key="5">
    <source>
        <dbReference type="ARBA" id="ARBA00022989"/>
    </source>
</evidence>
<feature type="transmembrane region" description="Helical" evidence="7">
    <location>
        <begin position="21"/>
        <end position="40"/>
    </location>
</feature>
<feature type="transmembrane region" description="Helical" evidence="7">
    <location>
        <begin position="144"/>
        <end position="170"/>
    </location>
</feature>
<keyword evidence="9" id="KW-1185">Reference proteome</keyword>
<comment type="similarity">
    <text evidence="2">Belongs to the SLC29A/ENT transporter (TC 2.A.57) family.</text>
</comment>
<gene>
    <name evidence="8" type="ORF">OIU79_023066</name>
</gene>
<dbReference type="PANTHER" id="PTHR10332">
    <property type="entry name" value="EQUILIBRATIVE NUCLEOSIDE TRANSPORTER"/>
    <property type="match status" value="1"/>
</dbReference>
<comment type="caution">
    <text evidence="8">The sequence shown here is derived from an EMBL/GenBank/DDBJ whole genome shotgun (WGS) entry which is preliminary data.</text>
</comment>
<evidence type="ECO:0000256" key="7">
    <source>
        <dbReference type="SAM" id="Phobius"/>
    </source>
</evidence>